<proteinExistence type="predicted"/>
<name>A0AAW2I5A1_9NEOP</name>
<reference evidence="2" key="1">
    <citation type="journal article" date="2024" name="Gigascience">
        <title>Chromosome-level genome of the poultry shaft louse Menopon gallinae provides insight into the host-switching and adaptive evolution of parasitic lice.</title>
        <authorList>
            <person name="Xu Y."/>
            <person name="Ma L."/>
            <person name="Liu S."/>
            <person name="Liang Y."/>
            <person name="Liu Q."/>
            <person name="He Z."/>
            <person name="Tian L."/>
            <person name="Duan Y."/>
            <person name="Cai W."/>
            <person name="Li H."/>
            <person name="Song F."/>
        </authorList>
    </citation>
    <scope>NUCLEOTIDE SEQUENCE</scope>
    <source>
        <strain evidence="2">Cailab_2023a</strain>
    </source>
</reference>
<evidence type="ECO:0000256" key="1">
    <source>
        <dbReference type="SAM" id="MobiDB-lite"/>
    </source>
</evidence>
<dbReference type="AlphaFoldDB" id="A0AAW2I5A1"/>
<comment type="caution">
    <text evidence="2">The sequence shown here is derived from an EMBL/GenBank/DDBJ whole genome shotgun (WGS) entry which is preliminary data.</text>
</comment>
<feature type="compositionally biased region" description="Basic and acidic residues" evidence="1">
    <location>
        <begin position="35"/>
        <end position="52"/>
    </location>
</feature>
<sequence>MDALKGWERDEEWGTDGKGRGAAPAGDPVGPPGDDELRRLARPGTRRDDPRRHTLSSGHHQSASIARSMDLESPLPRGYPPPSSAMLYDDDPGIMSEAEPVVDGIPPRREAEVLAAGRPHSVEDAGETVRPCVPAVSE</sequence>
<evidence type="ECO:0000313" key="2">
    <source>
        <dbReference type="EMBL" id="KAL0277329.1"/>
    </source>
</evidence>
<protein>
    <submittedName>
        <fullName evidence="2">Uncharacterized protein</fullName>
    </submittedName>
</protein>
<feature type="compositionally biased region" description="Polar residues" evidence="1">
    <location>
        <begin position="55"/>
        <end position="65"/>
    </location>
</feature>
<dbReference type="EMBL" id="JARGDH010000002">
    <property type="protein sequence ID" value="KAL0277329.1"/>
    <property type="molecule type" value="Genomic_DNA"/>
</dbReference>
<accession>A0AAW2I5A1</accession>
<organism evidence="2">
    <name type="scientific">Menopon gallinae</name>
    <name type="common">poultry shaft louse</name>
    <dbReference type="NCBI Taxonomy" id="328185"/>
    <lineage>
        <taxon>Eukaryota</taxon>
        <taxon>Metazoa</taxon>
        <taxon>Ecdysozoa</taxon>
        <taxon>Arthropoda</taxon>
        <taxon>Hexapoda</taxon>
        <taxon>Insecta</taxon>
        <taxon>Pterygota</taxon>
        <taxon>Neoptera</taxon>
        <taxon>Paraneoptera</taxon>
        <taxon>Psocodea</taxon>
        <taxon>Troctomorpha</taxon>
        <taxon>Phthiraptera</taxon>
        <taxon>Amblycera</taxon>
        <taxon>Menoponidae</taxon>
        <taxon>Menopon</taxon>
    </lineage>
</organism>
<feature type="region of interest" description="Disordered" evidence="1">
    <location>
        <begin position="1"/>
        <end position="138"/>
    </location>
</feature>
<gene>
    <name evidence="2" type="ORF">PYX00_004666</name>
</gene>